<dbReference type="CDD" id="cd05930">
    <property type="entry name" value="A_NRPS"/>
    <property type="match status" value="1"/>
</dbReference>
<dbReference type="InterPro" id="IPR009081">
    <property type="entry name" value="PP-bd_ACP"/>
</dbReference>
<dbReference type="Pfam" id="PF00501">
    <property type="entry name" value="AMP-binding"/>
    <property type="match status" value="1"/>
</dbReference>
<dbReference type="Gene3D" id="2.30.38.10">
    <property type="entry name" value="Luciferase, Domain 3"/>
    <property type="match status" value="1"/>
</dbReference>
<feature type="domain" description="Carrier" evidence="3">
    <location>
        <begin position="495"/>
        <end position="572"/>
    </location>
</feature>
<keyword evidence="2" id="KW-0597">Phosphoprotein</keyword>
<name>A0ABP6CCW4_9ACTN</name>
<dbReference type="InterPro" id="IPR020845">
    <property type="entry name" value="AMP-binding_CS"/>
</dbReference>
<gene>
    <name evidence="4" type="ORF">GCM10009863_29570</name>
</gene>
<proteinExistence type="predicted"/>
<keyword evidence="1" id="KW-0596">Phosphopantetheine</keyword>
<dbReference type="InterPro" id="IPR029058">
    <property type="entry name" value="AB_hydrolase_fold"/>
</dbReference>
<dbReference type="PROSITE" id="PS00455">
    <property type="entry name" value="AMP_BINDING"/>
    <property type="match status" value="1"/>
</dbReference>
<dbReference type="PROSITE" id="PS50075">
    <property type="entry name" value="CARRIER"/>
    <property type="match status" value="1"/>
</dbReference>
<dbReference type="SUPFAM" id="SSF47336">
    <property type="entry name" value="ACP-like"/>
    <property type="match status" value="1"/>
</dbReference>
<dbReference type="InterPro" id="IPR025110">
    <property type="entry name" value="AMP-bd_C"/>
</dbReference>
<dbReference type="InterPro" id="IPR036736">
    <property type="entry name" value="ACP-like_sf"/>
</dbReference>
<dbReference type="Pfam" id="PF00550">
    <property type="entry name" value="PP-binding"/>
    <property type="match status" value="1"/>
</dbReference>
<dbReference type="SMART" id="SM00823">
    <property type="entry name" value="PKS_PP"/>
    <property type="match status" value="1"/>
</dbReference>
<dbReference type="PANTHER" id="PTHR45527">
    <property type="entry name" value="NONRIBOSOMAL PEPTIDE SYNTHETASE"/>
    <property type="match status" value="1"/>
</dbReference>
<protein>
    <recommendedName>
        <fullName evidence="3">Carrier domain-containing protein</fullName>
    </recommendedName>
</protein>
<dbReference type="PANTHER" id="PTHR45527:SF1">
    <property type="entry name" value="FATTY ACID SYNTHASE"/>
    <property type="match status" value="1"/>
</dbReference>
<dbReference type="Pfam" id="PF13193">
    <property type="entry name" value="AMP-binding_C"/>
    <property type="match status" value="1"/>
</dbReference>
<sequence length="606" mass="63327">MTAPVHQQVAACAAARPDAPAIVSASGTLSYRELDERANQLAHQLTGLGVEPESRVAVHLRRSAESVIAQLAVLKAGGAYLPVDPAQPSARIEHVVADAAPAVLITQGRGAVPAPAAAAHLDLTREAAAVAARPVRVPDVPVLPDNLAYVIHTSGSTGTPKGVMVPHSGLANLVAWHVRRYGLGPGEHTAHVAALGFDASVWEVWPTLASGAVLHLPGEEDRSRPERLLAWLTAEGITVTFLPTPLAQEVLRLPTPSPRLRTLLTGGDALTTTPPPGLPYALVNHYGPTEACVVTTAATVPPGAPGVPPIGHPIAGVRVQLLDEDARPVADGARGELYVGGAGLARGYLNRPGLTAERFLPDPSGPPGSRVYRTGDVAARLPEGALCFHGRSDDQVQVRGFRVEPAEVAAVLSEHPAVTRAAVIARSGRLLGYVVPRPGEGPGLAEAVRGHAAARLPEHMVPALVVVLDDIPLTVNGKIDRDALPDPLPPEAVVGPRDALEELIADTWYDVLELPDRPAHIHDDFYALGGHSLLASRLTVRLNDLFGVDLPLQTTFGAATIAALAGEVRALEPAPGHLADVTARHRHVAAMSDEEVEKLLAELGDG</sequence>
<dbReference type="Gene3D" id="3.40.50.1820">
    <property type="entry name" value="alpha/beta hydrolase"/>
    <property type="match status" value="1"/>
</dbReference>
<dbReference type="InterPro" id="IPR020806">
    <property type="entry name" value="PKS_PP-bd"/>
</dbReference>
<evidence type="ECO:0000256" key="2">
    <source>
        <dbReference type="ARBA" id="ARBA00022553"/>
    </source>
</evidence>
<dbReference type="NCBIfam" id="TIGR01733">
    <property type="entry name" value="AA-adenyl-dom"/>
    <property type="match status" value="1"/>
</dbReference>
<dbReference type="InterPro" id="IPR010071">
    <property type="entry name" value="AA_adenyl_dom"/>
</dbReference>
<dbReference type="InterPro" id="IPR000873">
    <property type="entry name" value="AMP-dep_synth/lig_dom"/>
</dbReference>
<keyword evidence="5" id="KW-1185">Reference proteome</keyword>
<accession>A0ABP6CCW4</accession>
<organism evidence="4 5">
    <name type="scientific">Streptomyces axinellae</name>
    <dbReference type="NCBI Taxonomy" id="552788"/>
    <lineage>
        <taxon>Bacteria</taxon>
        <taxon>Bacillati</taxon>
        <taxon>Actinomycetota</taxon>
        <taxon>Actinomycetes</taxon>
        <taxon>Kitasatosporales</taxon>
        <taxon>Streptomycetaceae</taxon>
        <taxon>Streptomyces</taxon>
    </lineage>
</organism>
<comment type="caution">
    <text evidence="4">The sequence shown here is derived from an EMBL/GenBank/DDBJ whole genome shotgun (WGS) entry which is preliminary data.</text>
</comment>
<reference evidence="5" key="1">
    <citation type="journal article" date="2019" name="Int. J. Syst. Evol. Microbiol.">
        <title>The Global Catalogue of Microorganisms (GCM) 10K type strain sequencing project: providing services to taxonomists for standard genome sequencing and annotation.</title>
        <authorList>
            <consortium name="The Broad Institute Genomics Platform"/>
            <consortium name="The Broad Institute Genome Sequencing Center for Infectious Disease"/>
            <person name="Wu L."/>
            <person name="Ma J."/>
        </authorList>
    </citation>
    <scope>NUCLEOTIDE SEQUENCE [LARGE SCALE GENOMIC DNA]</scope>
    <source>
        <strain evidence="5">JCM 16373</strain>
    </source>
</reference>
<evidence type="ECO:0000259" key="3">
    <source>
        <dbReference type="PROSITE" id="PS50075"/>
    </source>
</evidence>
<dbReference type="Proteomes" id="UP001501447">
    <property type="component" value="Unassembled WGS sequence"/>
</dbReference>
<dbReference type="RefSeq" id="WP_344566025.1">
    <property type="nucleotide sequence ID" value="NZ_BAAARJ010000008.1"/>
</dbReference>
<evidence type="ECO:0000256" key="1">
    <source>
        <dbReference type="ARBA" id="ARBA00022450"/>
    </source>
</evidence>
<dbReference type="EMBL" id="BAAARJ010000008">
    <property type="protein sequence ID" value="GAA2613923.1"/>
    <property type="molecule type" value="Genomic_DNA"/>
</dbReference>
<dbReference type="Gene3D" id="3.40.50.980">
    <property type="match status" value="2"/>
</dbReference>
<dbReference type="Gene3D" id="3.30.300.30">
    <property type="match status" value="1"/>
</dbReference>
<evidence type="ECO:0000313" key="5">
    <source>
        <dbReference type="Proteomes" id="UP001501447"/>
    </source>
</evidence>
<evidence type="ECO:0000313" key="4">
    <source>
        <dbReference type="EMBL" id="GAA2613923.1"/>
    </source>
</evidence>
<dbReference type="SUPFAM" id="SSF56801">
    <property type="entry name" value="Acetyl-CoA synthetase-like"/>
    <property type="match status" value="1"/>
</dbReference>
<dbReference type="InterPro" id="IPR045851">
    <property type="entry name" value="AMP-bd_C_sf"/>
</dbReference>